<gene>
    <name evidence="3" type="ORF">NBEOAGPD_5267</name>
</gene>
<feature type="compositionally biased region" description="Basic and acidic residues" evidence="1">
    <location>
        <begin position="86"/>
        <end position="107"/>
    </location>
</feature>
<evidence type="ECO:0000313" key="4">
    <source>
        <dbReference type="Proteomes" id="UP001055108"/>
    </source>
</evidence>
<comment type="caution">
    <text evidence="3">The sequence shown here is derived from an EMBL/GenBank/DDBJ whole genome shotgun (WGS) entry which is preliminary data.</text>
</comment>
<keyword evidence="2" id="KW-0732">Signal</keyword>
<accession>A0AA37MHU6</accession>
<reference evidence="3" key="1">
    <citation type="journal article" date="2016" name="Front. Microbiol.">
        <title>Genome Sequence of the Piezophilic, Mesophilic Sulfate-Reducing Bacterium Desulfovibrio indicus J2T.</title>
        <authorList>
            <person name="Cao J."/>
            <person name="Maignien L."/>
            <person name="Shao Z."/>
            <person name="Alain K."/>
            <person name="Jebbar M."/>
        </authorList>
    </citation>
    <scope>NUCLEOTIDE SEQUENCE</scope>
    <source>
        <strain evidence="3">NBRC 103626</strain>
    </source>
</reference>
<evidence type="ECO:0008006" key="5">
    <source>
        <dbReference type="Google" id="ProtNLM"/>
    </source>
</evidence>
<dbReference type="Proteomes" id="UP001055108">
    <property type="component" value="Unassembled WGS sequence"/>
</dbReference>
<proteinExistence type="predicted"/>
<feature type="chain" id="PRO_5041230039" description="Lipoprotein" evidence="2">
    <location>
        <begin position="35"/>
        <end position="137"/>
    </location>
</feature>
<feature type="region of interest" description="Disordered" evidence="1">
    <location>
        <begin position="37"/>
        <end position="137"/>
    </location>
</feature>
<evidence type="ECO:0000313" key="3">
    <source>
        <dbReference type="EMBL" id="GJD82008.1"/>
    </source>
</evidence>
<evidence type="ECO:0000256" key="2">
    <source>
        <dbReference type="SAM" id="SignalP"/>
    </source>
</evidence>
<sequence>MSPSLVSPAQPSRLTPMRAALLAACLAALGGCQALSGSGGVMPAGDVGPPPSLRSSLPNRPVRSANVDDDGRPLQTAPTRSLDLPRNGRSEARASAQAERRIRREDIEGGNAAGGSGGSTLGPALTPGGGMGVGGRF</sequence>
<protein>
    <recommendedName>
        <fullName evidence="5">Lipoprotein</fullName>
    </recommendedName>
</protein>
<keyword evidence="4" id="KW-1185">Reference proteome</keyword>
<feature type="compositionally biased region" description="Gly residues" evidence="1">
    <location>
        <begin position="127"/>
        <end position="137"/>
    </location>
</feature>
<dbReference type="RefSeq" id="WP_370880258.1">
    <property type="nucleotide sequence ID" value="NZ_BPQM01000184.1"/>
</dbReference>
<feature type="compositionally biased region" description="Low complexity" evidence="1">
    <location>
        <begin position="53"/>
        <end position="64"/>
    </location>
</feature>
<dbReference type="EMBL" id="BPQM01000184">
    <property type="protein sequence ID" value="GJD82008.1"/>
    <property type="molecule type" value="Genomic_DNA"/>
</dbReference>
<name>A0AA37MHU6_9HYPH</name>
<reference evidence="3" key="2">
    <citation type="submission" date="2021-08" db="EMBL/GenBank/DDBJ databases">
        <authorList>
            <person name="Tani A."/>
            <person name="Ola A."/>
            <person name="Ogura Y."/>
            <person name="Katsura K."/>
            <person name="Hayashi T."/>
        </authorList>
    </citation>
    <scope>NUCLEOTIDE SEQUENCE</scope>
    <source>
        <strain evidence="3">NBRC 103626</strain>
    </source>
</reference>
<evidence type="ECO:0000256" key="1">
    <source>
        <dbReference type="SAM" id="MobiDB-lite"/>
    </source>
</evidence>
<feature type="signal peptide" evidence="2">
    <location>
        <begin position="1"/>
        <end position="34"/>
    </location>
</feature>
<dbReference type="AlphaFoldDB" id="A0AA37MHU6"/>
<feature type="compositionally biased region" description="Gly residues" evidence="1">
    <location>
        <begin position="111"/>
        <end position="120"/>
    </location>
</feature>
<organism evidence="3 4">
    <name type="scientific">Methylobacterium gregans</name>
    <dbReference type="NCBI Taxonomy" id="374424"/>
    <lineage>
        <taxon>Bacteria</taxon>
        <taxon>Pseudomonadati</taxon>
        <taxon>Pseudomonadota</taxon>
        <taxon>Alphaproteobacteria</taxon>
        <taxon>Hyphomicrobiales</taxon>
        <taxon>Methylobacteriaceae</taxon>
        <taxon>Methylobacterium</taxon>
    </lineage>
</organism>